<dbReference type="Gene3D" id="3.40.50.720">
    <property type="entry name" value="NAD(P)-binding Rossmann-like Domain"/>
    <property type="match status" value="1"/>
</dbReference>
<dbReference type="OrthoDB" id="9815825at2"/>
<evidence type="ECO:0000313" key="1">
    <source>
        <dbReference type="EMBL" id="TNH28696.1"/>
    </source>
</evidence>
<dbReference type="SUPFAM" id="SSF51735">
    <property type="entry name" value="NAD(P)-binding Rossmann-fold domains"/>
    <property type="match status" value="1"/>
</dbReference>
<dbReference type="AlphaFoldDB" id="A0A5C4QSN6"/>
<evidence type="ECO:0008006" key="3">
    <source>
        <dbReference type="Google" id="ProtNLM"/>
    </source>
</evidence>
<dbReference type="EMBL" id="VDFY01000154">
    <property type="protein sequence ID" value="TNH28696.1"/>
    <property type="molecule type" value="Genomic_DNA"/>
</dbReference>
<dbReference type="InterPro" id="IPR036291">
    <property type="entry name" value="NAD(P)-bd_dom_sf"/>
</dbReference>
<sequence>MRSKMIRVGIIGADTKASWAGAAHIPAFAAQPQFVLAAVATRHEQSAREAAAAFGAERWYADPLELIHDRTTSAPSSRPRRGPPWVCRSWPACPQGRRLQPGCPRLGRLTGNHPTGVQVGDLTLSSSVDFAVPDRPIASGTGPTAAEIWTGASITVGEVYASLARDIANGAHRTPGFGHAAHNSRLMARVG</sequence>
<gene>
    <name evidence="1" type="ORF">FHG89_14815</name>
</gene>
<keyword evidence="2" id="KW-1185">Reference proteome</keyword>
<evidence type="ECO:0000313" key="2">
    <source>
        <dbReference type="Proteomes" id="UP000306145"/>
    </source>
</evidence>
<dbReference type="RefSeq" id="WP_139584955.1">
    <property type="nucleotide sequence ID" value="NZ_VDFY01000154.1"/>
</dbReference>
<dbReference type="Proteomes" id="UP000306145">
    <property type="component" value="Unassembled WGS sequence"/>
</dbReference>
<protein>
    <recommendedName>
        <fullName evidence="3">Gfo/Idh/MocA-like oxidoreductase N-terminal domain-containing protein</fullName>
    </recommendedName>
</protein>
<reference evidence="1 2" key="1">
    <citation type="submission" date="2019-06" db="EMBL/GenBank/DDBJ databases">
        <title>Micromonospora ordensis sp. nov., isolated from deep marine sediment.</title>
        <authorList>
            <person name="Veyisoglu A."/>
            <person name="Carro L."/>
            <person name="Klenk H.-P."/>
            <person name="Sahin N."/>
        </authorList>
    </citation>
    <scope>NUCLEOTIDE SEQUENCE [LARGE SCALE GENOMIC DNA]</scope>
    <source>
        <strain evidence="1 2">S2509</strain>
    </source>
</reference>
<proteinExistence type="predicted"/>
<name>A0A5C4QSN6_9ACTN</name>
<accession>A0A5C4QSN6</accession>
<organism evidence="1 2">
    <name type="scientific">Micromonospora orduensis</name>
    <dbReference type="NCBI Taxonomy" id="1420891"/>
    <lineage>
        <taxon>Bacteria</taxon>
        <taxon>Bacillati</taxon>
        <taxon>Actinomycetota</taxon>
        <taxon>Actinomycetes</taxon>
        <taxon>Micromonosporales</taxon>
        <taxon>Micromonosporaceae</taxon>
        <taxon>Micromonospora</taxon>
    </lineage>
</organism>
<comment type="caution">
    <text evidence="1">The sequence shown here is derived from an EMBL/GenBank/DDBJ whole genome shotgun (WGS) entry which is preliminary data.</text>
</comment>